<proteinExistence type="predicted"/>
<keyword evidence="1" id="KW-0732">Signal</keyword>
<dbReference type="OrthoDB" id="5429515at2759"/>
<evidence type="ECO:0000256" key="1">
    <source>
        <dbReference type="SAM" id="SignalP"/>
    </source>
</evidence>
<protein>
    <submittedName>
        <fullName evidence="2">Uncharacterized protein</fullName>
    </submittedName>
</protein>
<sequence>MLFNTFFTSLAFAATLAISSVQATNTIVAYGNYDCTGSVGNTVNCDNSCHSFAGRHSIKPSGGTNCIQYYTGSDCSGSRINLFSYNDMCLKVDTGGPVGSFRCKSDSNFCQDV</sequence>
<gene>
    <name evidence="2" type="ORF">CVT25_004583</name>
</gene>
<accession>A0A409X2E0</accession>
<evidence type="ECO:0000313" key="2">
    <source>
        <dbReference type="EMBL" id="PPQ84916.1"/>
    </source>
</evidence>
<organism evidence="2 3">
    <name type="scientific">Psilocybe cyanescens</name>
    <dbReference type="NCBI Taxonomy" id="93625"/>
    <lineage>
        <taxon>Eukaryota</taxon>
        <taxon>Fungi</taxon>
        <taxon>Dikarya</taxon>
        <taxon>Basidiomycota</taxon>
        <taxon>Agaricomycotina</taxon>
        <taxon>Agaricomycetes</taxon>
        <taxon>Agaricomycetidae</taxon>
        <taxon>Agaricales</taxon>
        <taxon>Agaricineae</taxon>
        <taxon>Strophariaceae</taxon>
        <taxon>Psilocybe</taxon>
    </lineage>
</organism>
<dbReference type="EMBL" id="NHYD01002787">
    <property type="protein sequence ID" value="PPQ84916.1"/>
    <property type="molecule type" value="Genomic_DNA"/>
</dbReference>
<feature type="signal peptide" evidence="1">
    <location>
        <begin position="1"/>
        <end position="23"/>
    </location>
</feature>
<dbReference type="Proteomes" id="UP000283269">
    <property type="component" value="Unassembled WGS sequence"/>
</dbReference>
<evidence type="ECO:0000313" key="3">
    <source>
        <dbReference type="Proteomes" id="UP000283269"/>
    </source>
</evidence>
<name>A0A409X2E0_PSICY</name>
<reference evidence="2 3" key="1">
    <citation type="journal article" date="2018" name="Evol. Lett.">
        <title>Horizontal gene cluster transfer increased hallucinogenic mushroom diversity.</title>
        <authorList>
            <person name="Reynolds H.T."/>
            <person name="Vijayakumar V."/>
            <person name="Gluck-Thaler E."/>
            <person name="Korotkin H.B."/>
            <person name="Matheny P.B."/>
            <person name="Slot J.C."/>
        </authorList>
    </citation>
    <scope>NUCLEOTIDE SEQUENCE [LARGE SCALE GENOMIC DNA]</scope>
    <source>
        <strain evidence="2 3">2631</strain>
    </source>
</reference>
<dbReference type="InParanoid" id="A0A409X2E0"/>
<dbReference type="AlphaFoldDB" id="A0A409X2E0"/>
<keyword evidence="3" id="KW-1185">Reference proteome</keyword>
<feature type="chain" id="PRO_5018984389" evidence="1">
    <location>
        <begin position="24"/>
        <end position="113"/>
    </location>
</feature>
<comment type="caution">
    <text evidence="2">The sequence shown here is derived from an EMBL/GenBank/DDBJ whole genome shotgun (WGS) entry which is preliminary data.</text>
</comment>